<comment type="function">
    <text evidence="1">Involved in the assembly of lipopolysaccharide (LPS) at the surface of the outer membrane.</text>
</comment>
<evidence type="ECO:0000313" key="3">
    <source>
        <dbReference type="EMBL" id="SNS71707.1"/>
    </source>
</evidence>
<dbReference type="HAMAP" id="MF_01411">
    <property type="entry name" value="LPS_assembly_LptD"/>
    <property type="match status" value="1"/>
</dbReference>
<dbReference type="Proteomes" id="UP000198440">
    <property type="component" value="Unassembled WGS sequence"/>
</dbReference>
<feature type="signal peptide" evidence="1">
    <location>
        <begin position="1"/>
        <end position="24"/>
    </location>
</feature>
<dbReference type="InterPro" id="IPR007543">
    <property type="entry name" value="LptD_C"/>
</dbReference>
<dbReference type="InterPro" id="IPR050218">
    <property type="entry name" value="LptD"/>
</dbReference>
<dbReference type="InterPro" id="IPR020889">
    <property type="entry name" value="LipoPS_assembly_LptD"/>
</dbReference>
<comment type="subcellular location">
    <subcellularLocation>
        <location evidence="1">Cell outer membrane</location>
    </subcellularLocation>
</comment>
<evidence type="ECO:0000313" key="4">
    <source>
        <dbReference type="Proteomes" id="UP000198440"/>
    </source>
</evidence>
<comment type="caution">
    <text evidence="1">Lacks conserved residue(s) required for the propagation of feature annotation.</text>
</comment>
<dbReference type="EMBL" id="FZON01000028">
    <property type="protein sequence ID" value="SNS71707.1"/>
    <property type="molecule type" value="Genomic_DNA"/>
</dbReference>
<dbReference type="Pfam" id="PF04453">
    <property type="entry name" value="LptD"/>
    <property type="match status" value="1"/>
</dbReference>
<name>A0A239GRE2_9RHOB</name>
<dbReference type="PANTHER" id="PTHR30189:SF1">
    <property type="entry name" value="LPS-ASSEMBLY PROTEIN LPTD"/>
    <property type="match status" value="1"/>
</dbReference>
<accession>A0A239GRE2</accession>
<dbReference type="GO" id="GO:0009279">
    <property type="term" value="C:cell outer membrane"/>
    <property type="evidence" value="ECO:0007669"/>
    <property type="project" value="UniProtKB-SubCell"/>
</dbReference>
<keyword evidence="1" id="KW-0472">Membrane</keyword>
<comment type="similarity">
    <text evidence="1">Belongs to the LptD family.</text>
</comment>
<dbReference type="GO" id="GO:0043165">
    <property type="term" value="P:Gram-negative-bacterium-type cell outer membrane assembly"/>
    <property type="evidence" value="ECO:0007669"/>
    <property type="project" value="UniProtKB-UniRule"/>
</dbReference>
<evidence type="ECO:0000256" key="1">
    <source>
        <dbReference type="HAMAP-Rule" id="MF_01411"/>
    </source>
</evidence>
<evidence type="ECO:0000259" key="2">
    <source>
        <dbReference type="Pfam" id="PF04453"/>
    </source>
</evidence>
<organism evidence="3 4">
    <name type="scientific">Antarctobacter heliothermus</name>
    <dbReference type="NCBI Taxonomy" id="74033"/>
    <lineage>
        <taxon>Bacteria</taxon>
        <taxon>Pseudomonadati</taxon>
        <taxon>Pseudomonadota</taxon>
        <taxon>Alphaproteobacteria</taxon>
        <taxon>Rhodobacterales</taxon>
        <taxon>Roseobacteraceae</taxon>
        <taxon>Antarctobacter</taxon>
    </lineage>
</organism>
<keyword evidence="1" id="KW-0732">Signal</keyword>
<dbReference type="RefSeq" id="WP_342744960.1">
    <property type="nucleotide sequence ID" value="NZ_FZON01000028.1"/>
</dbReference>
<sequence precursor="true">MTRMFYRLFRLLGVLCALCGSALAQDAPDPDAMPAMLVADTVFVEDGERLIASGNVEAFHDGVRMTAGRIVYDGTTDQLIIDGPIRIIDEAGNVLVATYAELDQGLQNGLLSGARMVLDQQLQVASVEARRVNGRYTQFSKVAVTSCLVCGERKVPLWQIRASRVVHDQEERQLYFDNAQFRVLDVPIFYFPHLRLPDPTLERARGFLFPTFTSSSLLGFGVKTPYFFPIGRHQDLTLTPFLSQETRTMGFRYRRAFRSGKLTVTGALSSDTLMDDARGYLFAVGEFRVANDYKLSFNLKGVSDDAYLYDYNLSNADRLASNLSLARVTADRFMETRILNYQTLRDYEDNATQPRFIADYRREQRFFPSFGGEFRLGTDVHGHLRQSKRDTDSADADTDVDGRDVTRLNAEFSWRNRWTVAGGLRVGLSTHLWADHYITEDDITSDAEVSRAIPGVAVDFRYPMQRQGPGGGRTLLEPVVQLGWVGGERLKNPNDESTRVEFDEANLLSLSRFPAADRREHGTTLAAGLRWLHRAPGGWSAALTLGKVWRETAEADYSLSSGLSGTDSDLLIAGRFANPLGITLSARGLLDEDGLFSKAEARAGWSNTRMDLGASYLLLVTDADEDRTQRQSEWTFDGRYQLTRNWATSGEARYDLADDRLDRVGLGLQYRNECIQVDLQATRNYASSTNLEPSTDFDLTVALRGFGAGASGKEYRRTCSF</sequence>
<feature type="chain" id="PRO_5013405742" description="LPS-assembly protein LptD" evidence="1">
    <location>
        <begin position="25"/>
        <end position="721"/>
    </location>
</feature>
<gene>
    <name evidence="1" type="primary">lptD</name>
    <name evidence="3" type="ORF">SAMN04488078_102843</name>
</gene>
<comment type="subunit">
    <text evidence="1">Component of the lipopolysaccharide transport and assembly complex.</text>
</comment>
<keyword evidence="1" id="KW-0998">Cell outer membrane</keyword>
<dbReference type="GO" id="GO:0015920">
    <property type="term" value="P:lipopolysaccharide transport"/>
    <property type="evidence" value="ECO:0007669"/>
    <property type="project" value="InterPro"/>
</dbReference>
<proteinExistence type="inferred from homology"/>
<dbReference type="GO" id="GO:1990351">
    <property type="term" value="C:transporter complex"/>
    <property type="evidence" value="ECO:0007669"/>
    <property type="project" value="TreeGrafter"/>
</dbReference>
<dbReference type="AlphaFoldDB" id="A0A239GRE2"/>
<protein>
    <recommendedName>
        <fullName evidence="1">LPS-assembly protein LptD</fullName>
    </recommendedName>
</protein>
<dbReference type="PANTHER" id="PTHR30189">
    <property type="entry name" value="LPS-ASSEMBLY PROTEIN"/>
    <property type="match status" value="1"/>
</dbReference>
<reference evidence="3 4" key="1">
    <citation type="submission" date="2017-06" db="EMBL/GenBank/DDBJ databases">
        <authorList>
            <person name="Kim H.J."/>
            <person name="Triplett B.A."/>
        </authorList>
    </citation>
    <scope>NUCLEOTIDE SEQUENCE [LARGE SCALE GENOMIC DNA]</scope>
    <source>
        <strain evidence="3 4">DSM 11445</strain>
    </source>
</reference>
<feature type="domain" description="LptD C-terminal" evidence="2">
    <location>
        <begin position="277"/>
        <end position="618"/>
    </location>
</feature>